<sequence length="150" mass="16356">MCSCIMFVIGSPGAEASSSHPGNLIEKASVVHWKNGMSTSCEQGRLVRNKLKPDGFASGKRTKRRTLHGEEGNNKSSENDQVVEASSIPVDVRGYRVKAANAPIYINIHIGQVSGFKASNNAEDNILQLEAMETEVRDAEEAKIEVSWLQ</sequence>
<reference evidence="2" key="1">
    <citation type="submission" date="2023-02" db="EMBL/GenBank/DDBJ databases">
        <title>Genome of toxic invasive species Heracleum sosnowskyi carries increased number of genes despite the absence of recent whole-genome duplications.</title>
        <authorList>
            <person name="Schelkunov M."/>
            <person name="Shtratnikova V."/>
            <person name="Makarenko M."/>
            <person name="Klepikova A."/>
            <person name="Omelchenko D."/>
            <person name="Novikova G."/>
            <person name="Obukhova E."/>
            <person name="Bogdanov V."/>
            <person name="Penin A."/>
            <person name="Logacheva M."/>
        </authorList>
    </citation>
    <scope>NUCLEOTIDE SEQUENCE</scope>
    <source>
        <strain evidence="2">Hsosn_3</strain>
        <tissue evidence="2">Leaf</tissue>
    </source>
</reference>
<evidence type="ECO:0000313" key="2">
    <source>
        <dbReference type="EMBL" id="KAK1363978.1"/>
    </source>
</evidence>
<reference evidence="2" key="2">
    <citation type="submission" date="2023-05" db="EMBL/GenBank/DDBJ databases">
        <authorList>
            <person name="Schelkunov M.I."/>
        </authorList>
    </citation>
    <scope>NUCLEOTIDE SEQUENCE</scope>
    <source>
        <strain evidence="2">Hsosn_3</strain>
        <tissue evidence="2">Leaf</tissue>
    </source>
</reference>
<dbReference type="AlphaFoldDB" id="A0AAD8M9F5"/>
<name>A0AAD8M9F5_9APIA</name>
<feature type="region of interest" description="Disordered" evidence="1">
    <location>
        <begin position="52"/>
        <end position="82"/>
    </location>
</feature>
<comment type="caution">
    <text evidence="2">The sequence shown here is derived from an EMBL/GenBank/DDBJ whole genome shotgun (WGS) entry which is preliminary data.</text>
</comment>
<accession>A0AAD8M9F5</accession>
<evidence type="ECO:0000256" key="1">
    <source>
        <dbReference type="SAM" id="MobiDB-lite"/>
    </source>
</evidence>
<proteinExistence type="predicted"/>
<organism evidence="2 3">
    <name type="scientific">Heracleum sosnowskyi</name>
    <dbReference type="NCBI Taxonomy" id="360622"/>
    <lineage>
        <taxon>Eukaryota</taxon>
        <taxon>Viridiplantae</taxon>
        <taxon>Streptophyta</taxon>
        <taxon>Embryophyta</taxon>
        <taxon>Tracheophyta</taxon>
        <taxon>Spermatophyta</taxon>
        <taxon>Magnoliopsida</taxon>
        <taxon>eudicotyledons</taxon>
        <taxon>Gunneridae</taxon>
        <taxon>Pentapetalae</taxon>
        <taxon>asterids</taxon>
        <taxon>campanulids</taxon>
        <taxon>Apiales</taxon>
        <taxon>Apiaceae</taxon>
        <taxon>Apioideae</taxon>
        <taxon>apioid superclade</taxon>
        <taxon>Tordylieae</taxon>
        <taxon>Tordyliinae</taxon>
        <taxon>Heracleum</taxon>
    </lineage>
</organism>
<dbReference type="EMBL" id="JAUIZM010000009">
    <property type="protein sequence ID" value="KAK1363978.1"/>
    <property type="molecule type" value="Genomic_DNA"/>
</dbReference>
<dbReference type="Proteomes" id="UP001237642">
    <property type="component" value="Unassembled WGS sequence"/>
</dbReference>
<keyword evidence="3" id="KW-1185">Reference proteome</keyword>
<gene>
    <name evidence="2" type="ORF">POM88_039539</name>
</gene>
<protein>
    <submittedName>
        <fullName evidence="2">Uncharacterized protein</fullName>
    </submittedName>
</protein>
<evidence type="ECO:0000313" key="3">
    <source>
        <dbReference type="Proteomes" id="UP001237642"/>
    </source>
</evidence>